<keyword evidence="1" id="KW-1133">Transmembrane helix</keyword>
<keyword evidence="1" id="KW-0812">Transmembrane</keyword>
<keyword evidence="3" id="KW-1185">Reference proteome</keyword>
<feature type="transmembrane region" description="Helical" evidence="1">
    <location>
        <begin position="88"/>
        <end position="110"/>
    </location>
</feature>
<proteinExistence type="predicted"/>
<name>A0A892ZJI8_9NEIS</name>
<evidence type="ECO:0000313" key="3">
    <source>
        <dbReference type="Proteomes" id="UP000653156"/>
    </source>
</evidence>
<dbReference type="KEGG" id="ptes:JQU52_14660"/>
<evidence type="ECO:0008006" key="4">
    <source>
        <dbReference type="Google" id="ProtNLM"/>
    </source>
</evidence>
<sequence length="218" mass="24224">MKIINGLITFLALFAGLLLAAAALNQWTTPLVQSLQSSEATGYWLLARAAGVVAYTALSGSVLLGLLLSSKAARQAGFAPLALSLHDFLALLGVLLTLFHALILLGDAYLQPQWWQLLLPFALPHRQWLWLGWGQVGFYLFVLILLAYYGRRHLGMALWRWVHPLAFAAYALITLHGLLAGSDTRTPFMLTLYAAINTSILFWSLYRLWVLWPHPKAA</sequence>
<keyword evidence="1" id="KW-0472">Membrane</keyword>
<accession>A0A892ZJI8</accession>
<dbReference type="Proteomes" id="UP000653156">
    <property type="component" value="Chromosome"/>
</dbReference>
<feature type="transmembrane region" description="Helical" evidence="1">
    <location>
        <begin position="130"/>
        <end position="149"/>
    </location>
</feature>
<feature type="transmembrane region" description="Helical" evidence="1">
    <location>
        <begin position="161"/>
        <end position="181"/>
    </location>
</feature>
<evidence type="ECO:0000313" key="2">
    <source>
        <dbReference type="EMBL" id="QRQ81876.1"/>
    </source>
</evidence>
<reference evidence="2" key="1">
    <citation type="submission" date="2021-02" db="EMBL/GenBank/DDBJ databases">
        <title>Neisseriaceae sp. 26B isolated from the cloaca of a Common Toad-headed Turtle (Mesoclemmys nasuta).</title>
        <authorList>
            <person name="Spergser J."/>
            <person name="Busse H.-J."/>
        </authorList>
    </citation>
    <scope>NUCLEOTIDE SEQUENCE</scope>
    <source>
        <strain evidence="2">26B</strain>
    </source>
</reference>
<dbReference type="RefSeq" id="WP_230339176.1">
    <property type="nucleotide sequence ID" value="NZ_CP069798.1"/>
</dbReference>
<gene>
    <name evidence="2" type="ORF">JQU52_14660</name>
</gene>
<feature type="transmembrane region" description="Helical" evidence="1">
    <location>
        <begin position="46"/>
        <end position="68"/>
    </location>
</feature>
<feature type="transmembrane region" description="Helical" evidence="1">
    <location>
        <begin position="187"/>
        <end position="206"/>
    </location>
</feature>
<organism evidence="2 3">
    <name type="scientific">Paralysiella testudinis</name>
    <dbReference type="NCBI Taxonomy" id="2809020"/>
    <lineage>
        <taxon>Bacteria</taxon>
        <taxon>Pseudomonadati</taxon>
        <taxon>Pseudomonadota</taxon>
        <taxon>Betaproteobacteria</taxon>
        <taxon>Neisseriales</taxon>
        <taxon>Neisseriaceae</taxon>
        <taxon>Paralysiella</taxon>
    </lineage>
</organism>
<dbReference type="EMBL" id="CP069798">
    <property type="protein sequence ID" value="QRQ81876.1"/>
    <property type="molecule type" value="Genomic_DNA"/>
</dbReference>
<protein>
    <recommendedName>
        <fullName evidence="4">Ferric oxidoreductase domain-containing protein</fullName>
    </recommendedName>
</protein>
<evidence type="ECO:0000256" key="1">
    <source>
        <dbReference type="SAM" id="Phobius"/>
    </source>
</evidence>
<dbReference type="AlphaFoldDB" id="A0A892ZJI8"/>